<name>A0ABS7RAP7_9HYPH</name>
<keyword evidence="2" id="KW-1185">Reference proteome</keyword>
<dbReference type="Proteomes" id="UP000777661">
    <property type="component" value="Unassembled WGS sequence"/>
</dbReference>
<sequence>MRNPYGLLSISIGGEGAGQGSQLFAGAVVAATLTMKAVLTGALTDAIEGVGLLLSTGQESADTATVLAMVPLLWSFYELFEALRRRMEARFAEG</sequence>
<evidence type="ECO:0000313" key="1">
    <source>
        <dbReference type="EMBL" id="MBY8917076.1"/>
    </source>
</evidence>
<reference evidence="1 2" key="1">
    <citation type="submission" date="2021-06" db="EMBL/GenBank/DDBJ databases">
        <title>Nitratireductor porphyridii sp. nov., isolated from a small marine red alga, Porphyridium purpureum in South Korea.</title>
        <authorList>
            <person name="Kim K.H."/>
            <person name="Kristyanto S."/>
            <person name="Jeon C.O."/>
        </authorList>
    </citation>
    <scope>NUCLEOTIDE SEQUENCE [LARGE SCALE GENOMIC DNA]</scope>
    <source>
        <strain evidence="1 2">R6</strain>
    </source>
</reference>
<comment type="caution">
    <text evidence="1">The sequence shown here is derived from an EMBL/GenBank/DDBJ whole genome shotgun (WGS) entry which is preliminary data.</text>
</comment>
<evidence type="ECO:0000313" key="2">
    <source>
        <dbReference type="Proteomes" id="UP000777661"/>
    </source>
</evidence>
<protein>
    <submittedName>
        <fullName evidence="1">Uncharacterized protein</fullName>
    </submittedName>
</protein>
<dbReference type="EMBL" id="JAHSQO010000003">
    <property type="protein sequence ID" value="MBY8917076.1"/>
    <property type="molecule type" value="Genomic_DNA"/>
</dbReference>
<dbReference type="RefSeq" id="WP_065817188.1">
    <property type="nucleotide sequence ID" value="NZ_CBDDTB010000001.1"/>
</dbReference>
<proteinExistence type="predicted"/>
<gene>
    <name evidence="1" type="ORF">KVG22_10795</name>
</gene>
<organism evidence="1 2">
    <name type="scientific">Nitratireductor rhodophyticola</name>
    <dbReference type="NCBI Taxonomy" id="2854036"/>
    <lineage>
        <taxon>Bacteria</taxon>
        <taxon>Pseudomonadati</taxon>
        <taxon>Pseudomonadota</taxon>
        <taxon>Alphaproteobacteria</taxon>
        <taxon>Hyphomicrobiales</taxon>
        <taxon>Phyllobacteriaceae</taxon>
        <taxon>Nitratireductor</taxon>
    </lineage>
</organism>
<accession>A0ABS7RAP7</accession>